<evidence type="ECO:0000256" key="2">
    <source>
        <dbReference type="ARBA" id="ARBA00022857"/>
    </source>
</evidence>
<keyword evidence="3" id="KW-0560">Oxidoreductase</keyword>
<gene>
    <name evidence="7" type="ORF">EJ05DRAFT_500969</name>
</gene>
<dbReference type="Proteomes" id="UP000799437">
    <property type="component" value="Unassembled WGS sequence"/>
</dbReference>
<sequence>METQREAGVAREDEIISSNRTSSNMMSRKRSSDPRPERTGRPPQDKIHVVGLGSIGLFIAHSLKAVPWEGTPDVILVSHKKSTRDKWLRSPQRITCTVDGDVLNSGHYWMQFATPNRRYHGSEILPGNPLPKSGIRKAKDDATYHVTPEEFAEREKSDSSSRNVGKRVHTDTGRPDLAEKSTQEAVQQSVAGAVENRKSGQSIESSQEESTPKAHRSPDRIEAVSGSGTQSGTWSKEDEEAFNDELTPEQRRTLDQVDQMMAEAEASRTRKTPLEDRSLPDINKVGQQIARSSDDDPILHLILCVKAPDTVSALSAVAGRLSAASSILFLHNGIGIIEEVNTKIFPDPATRPTYLLGVNSHGVNKQPDHPFAIEWAGQGTIAIGPYPEIPDPTSPRAHTLPPFDPSPSARCLMNHIKRVPQLQAAVHPPDQLLALQLEKLAINCVINPLTALLDVRNGYLPYSYSLLRVARLIISEVSLVLRNLPALSHLYNTERRFSPRRLEALWVGVATRTGQNVSSMLADVRFGRGKTEVEYMNGWVHRMGEKLGVTCVTNYGLEKLVKGKATIVQWEKQMDLPFSEETEVKLRDQEEWVRAEREEQRVRRKEKQKEKGNRSVQK</sequence>
<feature type="compositionally biased region" description="Basic and acidic residues" evidence="4">
    <location>
        <begin position="30"/>
        <end position="46"/>
    </location>
</feature>
<feature type="domain" description="Ketopantoate reductase N-terminal" evidence="5">
    <location>
        <begin position="275"/>
        <end position="387"/>
    </location>
</feature>
<feature type="region of interest" description="Disordered" evidence="4">
    <location>
        <begin position="147"/>
        <end position="255"/>
    </location>
</feature>
<evidence type="ECO:0008006" key="9">
    <source>
        <dbReference type="Google" id="ProtNLM"/>
    </source>
</evidence>
<dbReference type="InterPro" id="IPR008927">
    <property type="entry name" value="6-PGluconate_DH-like_C_sf"/>
</dbReference>
<feature type="compositionally biased region" description="Basic and acidic residues" evidence="4">
    <location>
        <begin position="210"/>
        <end position="222"/>
    </location>
</feature>
<organism evidence="7 8">
    <name type="scientific">Pseudovirgaria hyperparasitica</name>
    <dbReference type="NCBI Taxonomy" id="470096"/>
    <lineage>
        <taxon>Eukaryota</taxon>
        <taxon>Fungi</taxon>
        <taxon>Dikarya</taxon>
        <taxon>Ascomycota</taxon>
        <taxon>Pezizomycotina</taxon>
        <taxon>Dothideomycetes</taxon>
        <taxon>Dothideomycetes incertae sedis</taxon>
        <taxon>Acrospermales</taxon>
        <taxon>Acrospermaceae</taxon>
        <taxon>Pseudovirgaria</taxon>
    </lineage>
</organism>
<dbReference type="AlphaFoldDB" id="A0A6A6W488"/>
<dbReference type="EMBL" id="ML996573">
    <property type="protein sequence ID" value="KAF2757433.1"/>
    <property type="molecule type" value="Genomic_DNA"/>
</dbReference>
<keyword evidence="2" id="KW-0521">NADP</keyword>
<dbReference type="GeneID" id="54488104"/>
<dbReference type="InterPro" id="IPR050838">
    <property type="entry name" value="Ketopantoate_reductase"/>
</dbReference>
<evidence type="ECO:0000313" key="8">
    <source>
        <dbReference type="Proteomes" id="UP000799437"/>
    </source>
</evidence>
<feature type="region of interest" description="Disordered" evidence="4">
    <location>
        <begin position="597"/>
        <end position="618"/>
    </location>
</feature>
<feature type="compositionally biased region" description="Acidic residues" evidence="4">
    <location>
        <begin position="237"/>
        <end position="247"/>
    </location>
</feature>
<evidence type="ECO:0000256" key="3">
    <source>
        <dbReference type="ARBA" id="ARBA00023002"/>
    </source>
</evidence>
<feature type="region of interest" description="Disordered" evidence="4">
    <location>
        <begin position="1"/>
        <end position="46"/>
    </location>
</feature>
<dbReference type="SUPFAM" id="SSF48179">
    <property type="entry name" value="6-phosphogluconate dehydrogenase C-terminal domain-like"/>
    <property type="match status" value="1"/>
</dbReference>
<dbReference type="Pfam" id="PF08546">
    <property type="entry name" value="ApbA_C"/>
    <property type="match status" value="1"/>
</dbReference>
<dbReference type="SUPFAM" id="SSF51735">
    <property type="entry name" value="NAD(P)-binding Rossmann-fold domains"/>
    <property type="match status" value="1"/>
</dbReference>
<dbReference type="InterPro" id="IPR036291">
    <property type="entry name" value="NAD(P)-bd_dom_sf"/>
</dbReference>
<feature type="region of interest" description="Disordered" evidence="4">
    <location>
        <begin position="123"/>
        <end position="142"/>
    </location>
</feature>
<dbReference type="GO" id="GO:0050661">
    <property type="term" value="F:NADP binding"/>
    <property type="evidence" value="ECO:0007669"/>
    <property type="project" value="TreeGrafter"/>
</dbReference>
<name>A0A6A6W488_9PEZI</name>
<dbReference type="PANTHER" id="PTHR43765">
    <property type="entry name" value="2-DEHYDROPANTOATE 2-REDUCTASE-RELATED"/>
    <property type="match status" value="1"/>
</dbReference>
<keyword evidence="8" id="KW-1185">Reference proteome</keyword>
<reference evidence="7" key="1">
    <citation type="journal article" date="2020" name="Stud. Mycol.">
        <title>101 Dothideomycetes genomes: a test case for predicting lifestyles and emergence of pathogens.</title>
        <authorList>
            <person name="Haridas S."/>
            <person name="Albert R."/>
            <person name="Binder M."/>
            <person name="Bloem J."/>
            <person name="Labutti K."/>
            <person name="Salamov A."/>
            <person name="Andreopoulos B."/>
            <person name="Baker S."/>
            <person name="Barry K."/>
            <person name="Bills G."/>
            <person name="Bluhm B."/>
            <person name="Cannon C."/>
            <person name="Castanera R."/>
            <person name="Culley D."/>
            <person name="Daum C."/>
            <person name="Ezra D."/>
            <person name="Gonzalez J."/>
            <person name="Henrissat B."/>
            <person name="Kuo A."/>
            <person name="Liang C."/>
            <person name="Lipzen A."/>
            <person name="Lutzoni F."/>
            <person name="Magnuson J."/>
            <person name="Mondo S."/>
            <person name="Nolan M."/>
            <person name="Ohm R."/>
            <person name="Pangilinan J."/>
            <person name="Park H.-J."/>
            <person name="Ramirez L."/>
            <person name="Alfaro M."/>
            <person name="Sun H."/>
            <person name="Tritt A."/>
            <person name="Yoshinaga Y."/>
            <person name="Zwiers L.-H."/>
            <person name="Turgeon B."/>
            <person name="Goodwin S."/>
            <person name="Spatafora J."/>
            <person name="Crous P."/>
            <person name="Grigoriev I."/>
        </authorList>
    </citation>
    <scope>NUCLEOTIDE SEQUENCE</scope>
    <source>
        <strain evidence="7">CBS 121739</strain>
    </source>
</reference>
<dbReference type="InterPro" id="IPR013752">
    <property type="entry name" value="KPA_reductase"/>
</dbReference>
<dbReference type="PANTHER" id="PTHR43765:SF2">
    <property type="entry name" value="2-DEHYDROPANTOATE 2-REDUCTASE"/>
    <property type="match status" value="1"/>
</dbReference>
<evidence type="ECO:0000256" key="1">
    <source>
        <dbReference type="ARBA" id="ARBA00007870"/>
    </source>
</evidence>
<evidence type="ECO:0000259" key="6">
    <source>
        <dbReference type="Pfam" id="PF08546"/>
    </source>
</evidence>
<proteinExistence type="inferred from homology"/>
<dbReference type="InterPro" id="IPR013332">
    <property type="entry name" value="KPR_N"/>
</dbReference>
<dbReference type="OrthoDB" id="73846at2759"/>
<evidence type="ECO:0000256" key="4">
    <source>
        <dbReference type="SAM" id="MobiDB-lite"/>
    </source>
</evidence>
<feature type="compositionally biased region" description="Basic and acidic residues" evidence="4">
    <location>
        <begin position="147"/>
        <end position="159"/>
    </location>
</feature>
<feature type="compositionally biased region" description="Low complexity" evidence="4">
    <location>
        <begin position="17"/>
        <end position="26"/>
    </location>
</feature>
<evidence type="ECO:0000259" key="5">
    <source>
        <dbReference type="Pfam" id="PF02558"/>
    </source>
</evidence>
<dbReference type="GO" id="GO:0005739">
    <property type="term" value="C:mitochondrion"/>
    <property type="evidence" value="ECO:0007669"/>
    <property type="project" value="TreeGrafter"/>
</dbReference>
<dbReference type="Gene3D" id="1.10.1040.10">
    <property type="entry name" value="N-(1-d-carboxylethyl)-l-norvaline Dehydrogenase, domain 2"/>
    <property type="match status" value="1"/>
</dbReference>
<feature type="domain" description="Ketopantoate reductase C-terminal" evidence="6">
    <location>
        <begin position="433"/>
        <end position="564"/>
    </location>
</feature>
<feature type="compositionally biased region" description="Low complexity" evidence="4">
    <location>
        <begin position="199"/>
        <end position="209"/>
    </location>
</feature>
<dbReference type="Gene3D" id="3.40.50.720">
    <property type="entry name" value="NAD(P)-binding Rossmann-like Domain"/>
    <property type="match status" value="1"/>
</dbReference>
<feature type="compositionally biased region" description="Basic and acidic residues" evidence="4">
    <location>
        <begin position="1"/>
        <end position="14"/>
    </location>
</feature>
<feature type="compositionally biased region" description="Basic and acidic residues" evidence="4">
    <location>
        <begin position="168"/>
        <end position="182"/>
    </location>
</feature>
<dbReference type="InterPro" id="IPR013328">
    <property type="entry name" value="6PGD_dom2"/>
</dbReference>
<dbReference type="Pfam" id="PF02558">
    <property type="entry name" value="ApbA"/>
    <property type="match status" value="1"/>
</dbReference>
<comment type="similarity">
    <text evidence="1">Belongs to the ketopantoate reductase family.</text>
</comment>
<protein>
    <recommendedName>
        <fullName evidence="9">2-dehydropantoate 2-reductase</fullName>
    </recommendedName>
</protein>
<accession>A0A6A6W488</accession>
<evidence type="ECO:0000313" key="7">
    <source>
        <dbReference type="EMBL" id="KAF2757433.1"/>
    </source>
</evidence>
<dbReference type="RefSeq" id="XP_033599884.1">
    <property type="nucleotide sequence ID" value="XM_033747050.1"/>
</dbReference>
<dbReference type="GO" id="GO:0008677">
    <property type="term" value="F:2-dehydropantoate 2-reductase activity"/>
    <property type="evidence" value="ECO:0007669"/>
    <property type="project" value="TreeGrafter"/>
</dbReference>